<name>A0ABS8VZU5_DATST</name>
<gene>
    <name evidence="2" type="ORF">HAX54_042480</name>
</gene>
<evidence type="ECO:0000313" key="2">
    <source>
        <dbReference type="EMBL" id="MCE2055362.1"/>
    </source>
</evidence>
<sequence length="150" mass="17117">EYMREIEIYSSIRADGMHNKGFIDWLRARIFILSLQGRTIDELISLAVGPEPLSEQVFYLNDMFDKDWLVVVKTNPYDLFSMTYVEEEALMNEEVYQQEEAEYNILHTNDQEIDIEEMKGTGQGKSGKGGRGRGHGNLIGRGSFGTTSQP</sequence>
<accession>A0ABS8VZU5</accession>
<protein>
    <submittedName>
        <fullName evidence="2">Uncharacterized protein</fullName>
    </submittedName>
</protein>
<evidence type="ECO:0000313" key="3">
    <source>
        <dbReference type="Proteomes" id="UP000823775"/>
    </source>
</evidence>
<dbReference type="EMBL" id="JACEIK010006262">
    <property type="protein sequence ID" value="MCE2055362.1"/>
    <property type="molecule type" value="Genomic_DNA"/>
</dbReference>
<feature type="non-terminal residue" evidence="2">
    <location>
        <position position="1"/>
    </location>
</feature>
<organism evidence="2 3">
    <name type="scientific">Datura stramonium</name>
    <name type="common">Jimsonweed</name>
    <name type="synonym">Common thornapple</name>
    <dbReference type="NCBI Taxonomy" id="4076"/>
    <lineage>
        <taxon>Eukaryota</taxon>
        <taxon>Viridiplantae</taxon>
        <taxon>Streptophyta</taxon>
        <taxon>Embryophyta</taxon>
        <taxon>Tracheophyta</taxon>
        <taxon>Spermatophyta</taxon>
        <taxon>Magnoliopsida</taxon>
        <taxon>eudicotyledons</taxon>
        <taxon>Gunneridae</taxon>
        <taxon>Pentapetalae</taxon>
        <taxon>asterids</taxon>
        <taxon>lamiids</taxon>
        <taxon>Solanales</taxon>
        <taxon>Solanaceae</taxon>
        <taxon>Solanoideae</taxon>
        <taxon>Datureae</taxon>
        <taxon>Datura</taxon>
    </lineage>
</organism>
<comment type="caution">
    <text evidence="2">The sequence shown here is derived from an EMBL/GenBank/DDBJ whole genome shotgun (WGS) entry which is preliminary data.</text>
</comment>
<evidence type="ECO:0000256" key="1">
    <source>
        <dbReference type="SAM" id="MobiDB-lite"/>
    </source>
</evidence>
<reference evidence="2 3" key="1">
    <citation type="journal article" date="2021" name="BMC Genomics">
        <title>Datura genome reveals duplications of psychoactive alkaloid biosynthetic genes and high mutation rate following tissue culture.</title>
        <authorList>
            <person name="Rajewski A."/>
            <person name="Carter-House D."/>
            <person name="Stajich J."/>
            <person name="Litt A."/>
        </authorList>
    </citation>
    <scope>NUCLEOTIDE SEQUENCE [LARGE SCALE GENOMIC DNA]</scope>
    <source>
        <strain evidence="2">AR-01</strain>
    </source>
</reference>
<feature type="region of interest" description="Disordered" evidence="1">
    <location>
        <begin position="119"/>
        <end position="150"/>
    </location>
</feature>
<proteinExistence type="predicted"/>
<dbReference type="Proteomes" id="UP000823775">
    <property type="component" value="Unassembled WGS sequence"/>
</dbReference>
<keyword evidence="3" id="KW-1185">Reference proteome</keyword>